<dbReference type="EMBL" id="JXLU01000120">
    <property type="protein sequence ID" value="KIO71596.1"/>
    <property type="molecule type" value="Genomic_DNA"/>
</dbReference>
<dbReference type="InterPro" id="IPR057727">
    <property type="entry name" value="WCX_dom"/>
</dbReference>
<dbReference type="Gene3D" id="1.10.10.10">
    <property type="entry name" value="Winged helix-like DNA-binding domain superfamily/Winged helix DNA-binding domain"/>
    <property type="match status" value="1"/>
</dbReference>
<dbReference type="InterPro" id="IPR036390">
    <property type="entry name" value="WH_DNA-bd_sf"/>
</dbReference>
<evidence type="ECO:0000313" key="4">
    <source>
        <dbReference type="EMBL" id="KIO71596.1"/>
    </source>
</evidence>
<protein>
    <recommendedName>
        <fullName evidence="6">Transcriptional regulator</fullName>
    </recommendedName>
</protein>
<feature type="domain" description="WCX" evidence="3">
    <location>
        <begin position="236"/>
        <end position="311"/>
    </location>
</feature>
<dbReference type="Proteomes" id="UP000032076">
    <property type="component" value="Unassembled WGS sequence"/>
</dbReference>
<dbReference type="AlphaFoldDB" id="A0ABD4A3Y0"/>
<evidence type="ECO:0000259" key="1">
    <source>
        <dbReference type="Pfam" id="PF08279"/>
    </source>
</evidence>
<dbReference type="Pfam" id="PF25583">
    <property type="entry name" value="WCX"/>
    <property type="match status" value="1"/>
</dbReference>
<organism evidence="4 5">
    <name type="scientific">Caldibacillus thermoamylovorans</name>
    <dbReference type="NCBI Taxonomy" id="35841"/>
    <lineage>
        <taxon>Bacteria</taxon>
        <taxon>Bacillati</taxon>
        <taxon>Bacillota</taxon>
        <taxon>Bacilli</taxon>
        <taxon>Bacillales</taxon>
        <taxon>Bacillaceae</taxon>
        <taxon>Caldibacillus</taxon>
    </lineage>
</organism>
<accession>A0ABD4A3Y0</accession>
<dbReference type="PIRSF" id="PIRSF016838">
    <property type="entry name" value="PafC"/>
    <property type="match status" value="1"/>
</dbReference>
<dbReference type="InterPro" id="IPR051534">
    <property type="entry name" value="CBASS_pafABC_assoc_protein"/>
</dbReference>
<evidence type="ECO:0008006" key="6">
    <source>
        <dbReference type="Google" id="ProtNLM"/>
    </source>
</evidence>
<dbReference type="RefSeq" id="WP_235369873.1">
    <property type="nucleotide sequence ID" value="NZ_JXLT01000115.1"/>
</dbReference>
<dbReference type="InterPro" id="IPR013196">
    <property type="entry name" value="HTH_11"/>
</dbReference>
<sequence length="319" mass="37801">MERLIRLLRIIQLIQSHPGVKAKELAAVCETTERTIYRDLELLSAANIPISNEGKGKGYKFIGYFKQYPMNWDEDEYNSFRLLPALLAEQYQTKAFRSAYEKVMATHAAEKIERKKVISDFSRVIQNGKLHSEMKDHPILSKITEAVLSMHTIEAVYHTQSRNATTKRKLDPYFLIPRNNRLYVIGYCHKNKDIRTFRLNRFLDVEILAESFMRDNINLEKYLQYTWSVIRGDKKINFKVKFSKNIARYIKEEEFNVKPTLTDLPDGSLLFDVTLNDDLEFIQWIMKYGPDAEILEPKEYRKRLKEKLRQWVEIYEVKI</sequence>
<dbReference type="Pfam" id="PF13280">
    <property type="entry name" value="WYL"/>
    <property type="match status" value="1"/>
</dbReference>
<proteinExistence type="predicted"/>
<feature type="domain" description="WYL" evidence="2">
    <location>
        <begin position="139"/>
        <end position="207"/>
    </location>
</feature>
<dbReference type="PANTHER" id="PTHR34580:SF1">
    <property type="entry name" value="PROTEIN PAFC"/>
    <property type="match status" value="1"/>
</dbReference>
<dbReference type="PANTHER" id="PTHR34580">
    <property type="match status" value="1"/>
</dbReference>
<evidence type="ECO:0000259" key="3">
    <source>
        <dbReference type="Pfam" id="PF25583"/>
    </source>
</evidence>
<dbReference type="SUPFAM" id="SSF46785">
    <property type="entry name" value="Winged helix' DNA-binding domain"/>
    <property type="match status" value="1"/>
</dbReference>
<dbReference type="InterPro" id="IPR036388">
    <property type="entry name" value="WH-like_DNA-bd_sf"/>
</dbReference>
<dbReference type="Pfam" id="PF08279">
    <property type="entry name" value="HTH_11"/>
    <property type="match status" value="1"/>
</dbReference>
<comment type="caution">
    <text evidence="4">The sequence shown here is derived from an EMBL/GenBank/DDBJ whole genome shotgun (WGS) entry which is preliminary data.</text>
</comment>
<dbReference type="InterPro" id="IPR026881">
    <property type="entry name" value="WYL_dom"/>
</dbReference>
<feature type="domain" description="Helix-turn-helix type 11" evidence="1">
    <location>
        <begin position="6"/>
        <end position="60"/>
    </location>
</feature>
<reference evidence="4 5" key="1">
    <citation type="submission" date="2015-01" db="EMBL/GenBank/DDBJ databases">
        <title>Draft Genome Sequences of Four Bacillus thermoamylovorans Strains, Isolated From Food Products.</title>
        <authorList>
            <person name="Krawcyk A.O."/>
            <person name="Berendsen E.M."/>
            <person name="Eijlander R.T."/>
            <person name="de Jong A."/>
            <person name="Wells-Bennik M."/>
            <person name="Kuipers O.P."/>
        </authorList>
    </citation>
    <scope>NUCLEOTIDE SEQUENCE [LARGE SCALE GENOMIC DNA]</scope>
    <source>
        <strain evidence="4 5">B4167</strain>
    </source>
</reference>
<name>A0ABD4A3Y0_9BACI</name>
<dbReference type="InterPro" id="IPR028349">
    <property type="entry name" value="PafC-like"/>
</dbReference>
<gene>
    <name evidence="4" type="ORF">B4167_3545</name>
</gene>
<evidence type="ECO:0000259" key="2">
    <source>
        <dbReference type="Pfam" id="PF13280"/>
    </source>
</evidence>
<dbReference type="PROSITE" id="PS52050">
    <property type="entry name" value="WYL"/>
    <property type="match status" value="1"/>
</dbReference>
<evidence type="ECO:0000313" key="5">
    <source>
        <dbReference type="Proteomes" id="UP000032076"/>
    </source>
</evidence>